<dbReference type="OrthoDB" id="10266508at2759"/>
<feature type="transmembrane region" description="Helical" evidence="7">
    <location>
        <begin position="439"/>
        <end position="460"/>
    </location>
</feature>
<evidence type="ECO:0000259" key="8">
    <source>
        <dbReference type="SMART" id="SM00388"/>
    </source>
</evidence>
<dbReference type="EMBL" id="DF237816">
    <property type="protein sequence ID" value="GAQ91845.1"/>
    <property type="molecule type" value="Genomic_DNA"/>
</dbReference>
<keyword evidence="4 9" id="KW-0418">Kinase</keyword>
<evidence type="ECO:0000256" key="3">
    <source>
        <dbReference type="ARBA" id="ARBA00022679"/>
    </source>
</evidence>
<dbReference type="Gene3D" id="1.10.287.130">
    <property type="match status" value="1"/>
</dbReference>
<evidence type="ECO:0000256" key="6">
    <source>
        <dbReference type="SAM" id="MobiDB-lite"/>
    </source>
</evidence>
<evidence type="ECO:0000313" key="10">
    <source>
        <dbReference type="Proteomes" id="UP000054558"/>
    </source>
</evidence>
<accession>A0A1Y1ILT4</accession>
<dbReference type="OMA" id="RNKSICH"/>
<evidence type="ECO:0000256" key="7">
    <source>
        <dbReference type="SAM" id="Phobius"/>
    </source>
</evidence>
<proteinExistence type="predicted"/>
<feature type="region of interest" description="Disordered" evidence="6">
    <location>
        <begin position="7"/>
        <end position="55"/>
    </location>
</feature>
<evidence type="ECO:0000256" key="2">
    <source>
        <dbReference type="ARBA" id="ARBA00012438"/>
    </source>
</evidence>
<dbReference type="STRING" id="105231.A0A1Y1ILT4"/>
<name>A0A1Y1ILT4_KLENI</name>
<evidence type="ECO:0000256" key="4">
    <source>
        <dbReference type="ARBA" id="ARBA00022777"/>
    </source>
</evidence>
<keyword evidence="7" id="KW-0472">Membrane</keyword>
<evidence type="ECO:0000313" key="9">
    <source>
        <dbReference type="EMBL" id="GAQ91845.1"/>
    </source>
</evidence>
<sequence>MVSLIERLRKASQCSASQEGTGEPPEAGMSALTSARKSSTSYPAPDLEQGEDVQAAPGQKKKRFLKKYDILFLRLAIMFTLACLLSGSTALSFFLSSARCRDSLTQLVQSYQNDLIERTSDDVFNLFGSGELCARFLVGSMQRIHAARINWTNDTIDDLIKEAIFGTFTDCAQTSSLGFFKGDGTYISISSSDKFTLGNSTTSSRIQMMFNNETTPAGQLPRRFTTYLAEDTGEPLSPPREVARLDPRARDWYNQALHSADGLAEQVLVGISGRPQLSLGRRVTHPTNGRVLGVIGLSFYLTTISRYMSEFDLKGGLMYVTNGTMLVADTVGDYAAATNVSTGGLLPASQSSSLVVRESFAYLKSVGQGNMNVYSLSGGQGINASDASSTFREVRLGGAPYFLQYKYLQFRNIVLRQVMVLPRDSIMRPIDSGARYTKAIVIGVTAATCALGFLLIVLFTDPVSKEMRLKAQVIENLEGRRQAEAREDFKTKFLARTSHDLRTPSAAMLGLLDVILESSLETDQADRVKQVKECALTQLKLLNDILDFSKIEAGKMQLENELFDIGNLLESLVDIFSVQCTAKGLEVGLDMDSNLI</sequence>
<keyword evidence="7" id="KW-1133">Transmembrane helix</keyword>
<keyword evidence="7" id="KW-0812">Transmembrane</keyword>
<evidence type="ECO:0000256" key="5">
    <source>
        <dbReference type="ARBA" id="ARBA00023012"/>
    </source>
</evidence>
<dbReference type="InterPro" id="IPR003661">
    <property type="entry name" value="HisK_dim/P_dom"/>
</dbReference>
<dbReference type="InterPro" id="IPR050736">
    <property type="entry name" value="Sensor_HK_Regulatory"/>
</dbReference>
<dbReference type="InterPro" id="IPR036097">
    <property type="entry name" value="HisK_dim/P_sf"/>
</dbReference>
<dbReference type="PANTHER" id="PTHR43711:SF1">
    <property type="entry name" value="HISTIDINE KINASE 1"/>
    <property type="match status" value="1"/>
</dbReference>
<dbReference type="GO" id="GO:0000155">
    <property type="term" value="F:phosphorelay sensor kinase activity"/>
    <property type="evidence" value="ECO:0007669"/>
    <property type="project" value="InterPro"/>
</dbReference>
<dbReference type="AlphaFoldDB" id="A0A1Y1ILT4"/>
<dbReference type="Pfam" id="PF00512">
    <property type="entry name" value="HisKA"/>
    <property type="match status" value="1"/>
</dbReference>
<dbReference type="Proteomes" id="UP000054558">
    <property type="component" value="Unassembled WGS sequence"/>
</dbReference>
<protein>
    <recommendedName>
        <fullName evidence="2">histidine kinase</fullName>
        <ecNumber evidence="2">2.7.13.3</ecNumber>
    </recommendedName>
</protein>
<feature type="domain" description="Signal transduction histidine kinase dimerisation/phosphoacceptor" evidence="8">
    <location>
        <begin position="489"/>
        <end position="554"/>
    </location>
</feature>
<keyword evidence="5" id="KW-0902">Two-component regulatory system</keyword>
<dbReference type="SUPFAM" id="SSF47384">
    <property type="entry name" value="Homodimeric domain of signal transducing histidine kinase"/>
    <property type="match status" value="1"/>
</dbReference>
<dbReference type="EC" id="2.7.13.3" evidence="2"/>
<evidence type="ECO:0000256" key="1">
    <source>
        <dbReference type="ARBA" id="ARBA00000085"/>
    </source>
</evidence>
<keyword evidence="10" id="KW-1185">Reference proteome</keyword>
<feature type="transmembrane region" description="Helical" evidence="7">
    <location>
        <begin position="71"/>
        <end position="95"/>
    </location>
</feature>
<organism evidence="9 10">
    <name type="scientific">Klebsormidium nitens</name>
    <name type="common">Green alga</name>
    <name type="synonym">Ulothrix nitens</name>
    <dbReference type="NCBI Taxonomy" id="105231"/>
    <lineage>
        <taxon>Eukaryota</taxon>
        <taxon>Viridiplantae</taxon>
        <taxon>Streptophyta</taxon>
        <taxon>Klebsormidiophyceae</taxon>
        <taxon>Klebsormidiales</taxon>
        <taxon>Klebsormidiaceae</taxon>
        <taxon>Klebsormidium</taxon>
    </lineage>
</organism>
<dbReference type="CDD" id="cd00082">
    <property type="entry name" value="HisKA"/>
    <property type="match status" value="1"/>
</dbReference>
<reference evidence="9 10" key="1">
    <citation type="journal article" date="2014" name="Nat. Commun.">
        <title>Klebsormidium flaccidum genome reveals primary factors for plant terrestrial adaptation.</title>
        <authorList>
            <person name="Hori K."/>
            <person name="Maruyama F."/>
            <person name="Fujisawa T."/>
            <person name="Togashi T."/>
            <person name="Yamamoto N."/>
            <person name="Seo M."/>
            <person name="Sato S."/>
            <person name="Yamada T."/>
            <person name="Mori H."/>
            <person name="Tajima N."/>
            <person name="Moriyama T."/>
            <person name="Ikeuchi M."/>
            <person name="Watanabe M."/>
            <person name="Wada H."/>
            <person name="Kobayashi K."/>
            <person name="Saito M."/>
            <person name="Masuda T."/>
            <person name="Sasaki-Sekimoto Y."/>
            <person name="Mashiguchi K."/>
            <person name="Awai K."/>
            <person name="Shimojima M."/>
            <person name="Masuda S."/>
            <person name="Iwai M."/>
            <person name="Nobusawa T."/>
            <person name="Narise T."/>
            <person name="Kondo S."/>
            <person name="Saito H."/>
            <person name="Sato R."/>
            <person name="Murakawa M."/>
            <person name="Ihara Y."/>
            <person name="Oshima-Yamada Y."/>
            <person name="Ohtaka K."/>
            <person name="Satoh M."/>
            <person name="Sonobe K."/>
            <person name="Ishii M."/>
            <person name="Ohtani R."/>
            <person name="Kanamori-Sato M."/>
            <person name="Honoki R."/>
            <person name="Miyazaki D."/>
            <person name="Mochizuki H."/>
            <person name="Umetsu J."/>
            <person name="Higashi K."/>
            <person name="Shibata D."/>
            <person name="Kamiya Y."/>
            <person name="Sato N."/>
            <person name="Nakamura Y."/>
            <person name="Tabata S."/>
            <person name="Ida S."/>
            <person name="Kurokawa K."/>
            <person name="Ohta H."/>
        </authorList>
    </citation>
    <scope>NUCLEOTIDE SEQUENCE [LARGE SCALE GENOMIC DNA]</scope>
    <source>
        <strain evidence="9 10">NIES-2285</strain>
    </source>
</reference>
<comment type="catalytic activity">
    <reaction evidence="1">
        <text>ATP + protein L-histidine = ADP + protein N-phospho-L-histidine.</text>
        <dbReference type="EC" id="2.7.13.3"/>
    </reaction>
</comment>
<dbReference type="SMART" id="SM00388">
    <property type="entry name" value="HisKA"/>
    <property type="match status" value="1"/>
</dbReference>
<feature type="compositionally biased region" description="Polar residues" evidence="6">
    <location>
        <begin position="31"/>
        <end position="42"/>
    </location>
</feature>
<keyword evidence="3" id="KW-0808">Transferase</keyword>
<dbReference type="Gene3D" id="3.30.450.20">
    <property type="entry name" value="PAS domain"/>
    <property type="match status" value="2"/>
</dbReference>
<gene>
    <name evidence="9" type="ORF">KFL_008670020</name>
</gene>
<dbReference type="PANTHER" id="PTHR43711">
    <property type="entry name" value="TWO-COMPONENT HISTIDINE KINASE"/>
    <property type="match status" value="1"/>
</dbReference>